<dbReference type="GO" id="GO:0005829">
    <property type="term" value="C:cytosol"/>
    <property type="evidence" value="ECO:0007669"/>
    <property type="project" value="TreeGrafter"/>
</dbReference>
<gene>
    <name evidence="8" type="primary">proB</name>
    <name evidence="10" type="ORF">SAMN02745245_00959</name>
</gene>
<dbReference type="InterPro" id="IPR005715">
    <property type="entry name" value="Glu_5kinase/COase_Synthase"/>
</dbReference>
<dbReference type="PIRSF" id="PIRSF000729">
    <property type="entry name" value="GK"/>
    <property type="match status" value="1"/>
</dbReference>
<dbReference type="SUPFAM" id="SSF53633">
    <property type="entry name" value="Carbamate kinase-like"/>
    <property type="match status" value="1"/>
</dbReference>
<evidence type="ECO:0000256" key="7">
    <source>
        <dbReference type="ARBA" id="ARBA00022840"/>
    </source>
</evidence>
<comment type="pathway">
    <text evidence="8">Amino-acid biosynthesis; L-proline biosynthesis; L-glutamate 5-semialdehyde from L-glutamate: step 1/2.</text>
</comment>
<dbReference type="EC" id="2.7.2.11" evidence="8"/>
<keyword evidence="4 8" id="KW-0808">Transferase</keyword>
<dbReference type="Gene3D" id="3.40.1160.10">
    <property type="entry name" value="Acetylglutamate kinase-like"/>
    <property type="match status" value="1"/>
</dbReference>
<dbReference type="GO" id="GO:0005524">
    <property type="term" value="F:ATP binding"/>
    <property type="evidence" value="ECO:0007669"/>
    <property type="project" value="UniProtKB-KW"/>
</dbReference>
<keyword evidence="6 8" id="KW-0418">Kinase</keyword>
<evidence type="ECO:0000256" key="3">
    <source>
        <dbReference type="ARBA" id="ARBA00022650"/>
    </source>
</evidence>
<evidence type="ECO:0000256" key="8">
    <source>
        <dbReference type="HAMAP-Rule" id="MF_00456"/>
    </source>
</evidence>
<keyword evidence="5 8" id="KW-0547">Nucleotide-binding</keyword>
<dbReference type="FunFam" id="3.40.1160.10:FF:000018">
    <property type="entry name" value="Glutamate 5-kinase"/>
    <property type="match status" value="1"/>
</dbReference>
<evidence type="ECO:0000256" key="2">
    <source>
        <dbReference type="ARBA" id="ARBA00022605"/>
    </source>
</evidence>
<dbReference type="PANTHER" id="PTHR43654">
    <property type="entry name" value="GLUTAMATE 5-KINASE"/>
    <property type="match status" value="1"/>
</dbReference>
<dbReference type="PRINTS" id="PR00474">
    <property type="entry name" value="GLU5KINASE"/>
</dbReference>
<keyword evidence="2 8" id="KW-0028">Amino-acid biosynthesis</keyword>
<evidence type="ECO:0000313" key="11">
    <source>
        <dbReference type="Proteomes" id="UP000184032"/>
    </source>
</evidence>
<dbReference type="InterPro" id="IPR041739">
    <property type="entry name" value="G5K_ProB"/>
</dbReference>
<keyword evidence="3 8" id="KW-0641">Proline biosynthesis</keyword>
<dbReference type="InterPro" id="IPR019797">
    <property type="entry name" value="Glutamate_5-kinase_CS"/>
</dbReference>
<feature type="binding site" evidence="8">
    <location>
        <begin position="173"/>
        <end position="174"/>
    </location>
    <ligand>
        <name>ATP</name>
        <dbReference type="ChEBI" id="CHEBI:30616"/>
    </ligand>
</feature>
<name>A0A1M5RLZ6_9FIRM</name>
<dbReference type="InterPro" id="IPR001057">
    <property type="entry name" value="Glu/AcGlu_kinase"/>
</dbReference>
<proteinExistence type="inferred from homology"/>
<feature type="binding site" evidence="8">
    <location>
        <position position="153"/>
    </location>
    <ligand>
        <name>substrate</name>
    </ligand>
</feature>
<dbReference type="GO" id="GO:0055129">
    <property type="term" value="P:L-proline biosynthetic process"/>
    <property type="evidence" value="ECO:0007669"/>
    <property type="project" value="UniProtKB-UniRule"/>
</dbReference>
<keyword evidence="7 8" id="KW-0067">ATP-binding</keyword>
<evidence type="ECO:0000313" key="10">
    <source>
        <dbReference type="EMBL" id="SHH27245.1"/>
    </source>
</evidence>
<evidence type="ECO:0000259" key="9">
    <source>
        <dbReference type="Pfam" id="PF00696"/>
    </source>
</evidence>
<protein>
    <recommendedName>
        <fullName evidence="8">Glutamate 5-kinase</fullName>
        <ecNumber evidence="8">2.7.2.11</ecNumber>
    </recommendedName>
    <alternativeName>
        <fullName evidence="8">Gamma-glutamyl kinase</fullName>
        <shortName evidence="8">GK</shortName>
    </alternativeName>
</protein>
<comment type="catalytic activity">
    <reaction evidence="8">
        <text>L-glutamate + ATP = L-glutamyl 5-phosphate + ADP</text>
        <dbReference type="Rhea" id="RHEA:14877"/>
        <dbReference type="ChEBI" id="CHEBI:29985"/>
        <dbReference type="ChEBI" id="CHEBI:30616"/>
        <dbReference type="ChEBI" id="CHEBI:58274"/>
        <dbReference type="ChEBI" id="CHEBI:456216"/>
        <dbReference type="EC" id="2.7.2.11"/>
    </reaction>
</comment>
<accession>A0A1M5RLZ6</accession>
<feature type="binding site" evidence="8">
    <location>
        <position position="141"/>
    </location>
    <ligand>
        <name>substrate</name>
    </ligand>
</feature>
<dbReference type="PROSITE" id="PS00902">
    <property type="entry name" value="GLUTAMATE_5_KINASE"/>
    <property type="match status" value="1"/>
</dbReference>
<dbReference type="AlphaFoldDB" id="A0A1M5RLZ6"/>
<dbReference type="EMBL" id="FQXI01000005">
    <property type="protein sequence ID" value="SHH27245.1"/>
    <property type="molecule type" value="Genomic_DNA"/>
</dbReference>
<dbReference type="OrthoDB" id="9804434at2"/>
<dbReference type="HAMAP" id="MF_00456">
    <property type="entry name" value="ProB"/>
    <property type="match status" value="1"/>
</dbReference>
<dbReference type="Proteomes" id="UP000184032">
    <property type="component" value="Unassembled WGS sequence"/>
</dbReference>
<comment type="similarity">
    <text evidence="8">Belongs to the glutamate 5-kinase family.</text>
</comment>
<evidence type="ECO:0000256" key="1">
    <source>
        <dbReference type="ARBA" id="ARBA00022490"/>
    </source>
</evidence>
<dbReference type="UniPathway" id="UPA00098">
    <property type="reaction ID" value="UER00359"/>
</dbReference>
<feature type="binding site" evidence="8">
    <location>
        <position position="54"/>
    </location>
    <ligand>
        <name>substrate</name>
    </ligand>
</feature>
<reference evidence="10 11" key="1">
    <citation type="submission" date="2016-11" db="EMBL/GenBank/DDBJ databases">
        <authorList>
            <person name="Jaros S."/>
            <person name="Januszkiewicz K."/>
            <person name="Wedrychowicz H."/>
        </authorList>
    </citation>
    <scope>NUCLEOTIDE SEQUENCE [LARGE SCALE GENOMIC DNA]</scope>
    <source>
        <strain evidence="10 11">DSM 21120</strain>
    </source>
</reference>
<dbReference type="STRING" id="1120995.SAMN02745245_00959"/>
<dbReference type="InterPro" id="IPR036393">
    <property type="entry name" value="AceGlu_kinase-like_sf"/>
</dbReference>
<keyword evidence="11" id="KW-1185">Reference proteome</keyword>
<dbReference type="PANTHER" id="PTHR43654:SF3">
    <property type="entry name" value="GLUTAMATE 5-KINASE"/>
    <property type="match status" value="1"/>
</dbReference>
<keyword evidence="1 8" id="KW-0963">Cytoplasm</keyword>
<comment type="subcellular location">
    <subcellularLocation>
        <location evidence="8">Cytoplasm</location>
    </subcellularLocation>
</comment>
<sequence length="263" mass="28829">MRSFSNELKTVVVKIGSSSITHDNGIINLQKIDELAWELSNLKNHGINVILVSSGAIAAGAKKLNLVSRPRDTVGKQAASAVGQVALMNTYNRAFHEFGYEAAQILLTKQIETDLMMRENSKNTFEKLLEMNVIPVVNENDTISTFEIEFGDNDTLSAVVSRIVNADLLILLSDINGLYDDDPRENPDAKLICEVVEINEELEKMAKDSNSSVGTGGMATKINAARMCMEKGIDVVIANSEELKNIRKIVEGEEIGTIFKARA</sequence>
<organism evidence="10 11">
    <name type="scientific">Anaerosphaera aminiphila DSM 21120</name>
    <dbReference type="NCBI Taxonomy" id="1120995"/>
    <lineage>
        <taxon>Bacteria</taxon>
        <taxon>Bacillati</taxon>
        <taxon>Bacillota</taxon>
        <taxon>Tissierellia</taxon>
        <taxon>Tissierellales</taxon>
        <taxon>Peptoniphilaceae</taxon>
        <taxon>Anaerosphaera</taxon>
    </lineage>
</organism>
<evidence type="ECO:0000256" key="4">
    <source>
        <dbReference type="ARBA" id="ARBA00022679"/>
    </source>
</evidence>
<dbReference type="GO" id="GO:0004349">
    <property type="term" value="F:glutamate 5-kinase activity"/>
    <property type="evidence" value="ECO:0007669"/>
    <property type="project" value="UniProtKB-UniRule"/>
</dbReference>
<dbReference type="InterPro" id="IPR001048">
    <property type="entry name" value="Asp/Glu/Uridylate_kinase"/>
</dbReference>
<dbReference type="RefSeq" id="WP_073184249.1">
    <property type="nucleotide sequence ID" value="NZ_FQXI01000005.1"/>
</dbReference>
<evidence type="ECO:0000256" key="6">
    <source>
        <dbReference type="ARBA" id="ARBA00022777"/>
    </source>
</evidence>
<dbReference type="NCBIfam" id="TIGR01027">
    <property type="entry name" value="proB"/>
    <property type="match status" value="1"/>
</dbReference>
<evidence type="ECO:0000256" key="5">
    <source>
        <dbReference type="ARBA" id="ARBA00022741"/>
    </source>
</evidence>
<dbReference type="CDD" id="cd04242">
    <property type="entry name" value="AAK_G5K_ProB"/>
    <property type="match status" value="1"/>
</dbReference>
<feature type="binding site" evidence="8">
    <location>
        <position position="14"/>
    </location>
    <ligand>
        <name>ATP</name>
        <dbReference type="ChEBI" id="CHEBI:30616"/>
    </ligand>
</feature>
<dbReference type="InterPro" id="IPR011529">
    <property type="entry name" value="Glu_5kinase"/>
</dbReference>
<comment type="function">
    <text evidence="8">Catalyzes the transfer of a phosphate group to glutamate to form L-glutamate 5-phosphate.</text>
</comment>
<feature type="binding site" evidence="8">
    <location>
        <begin position="215"/>
        <end position="221"/>
    </location>
    <ligand>
        <name>ATP</name>
        <dbReference type="ChEBI" id="CHEBI:30616"/>
    </ligand>
</feature>
<dbReference type="Pfam" id="PF00696">
    <property type="entry name" value="AA_kinase"/>
    <property type="match status" value="1"/>
</dbReference>
<feature type="domain" description="Aspartate/glutamate/uridylate kinase" evidence="9">
    <location>
        <begin position="9"/>
        <end position="239"/>
    </location>
</feature>